<dbReference type="AlphaFoldDB" id="A0A0S2W491"/>
<evidence type="ECO:0000256" key="7">
    <source>
        <dbReference type="SAM" id="Phobius"/>
    </source>
</evidence>
<dbReference type="InterPro" id="IPR029066">
    <property type="entry name" value="PLP-binding_barrel"/>
</dbReference>
<dbReference type="Pfam" id="PF01168">
    <property type="entry name" value="Ala_racemase_N"/>
    <property type="match status" value="1"/>
</dbReference>
<dbReference type="SUPFAM" id="SSF50621">
    <property type="entry name" value="Alanine racemase C-terminal domain-like"/>
    <property type="match status" value="1"/>
</dbReference>
<dbReference type="FunFam" id="3.20.20.10:FF:000002">
    <property type="entry name" value="Alanine racemase"/>
    <property type="match status" value="1"/>
</dbReference>
<dbReference type="PRINTS" id="PR00992">
    <property type="entry name" value="ALARACEMASE"/>
</dbReference>
<feature type="transmembrane region" description="Helical" evidence="7">
    <location>
        <begin position="116"/>
        <end position="134"/>
    </location>
</feature>
<evidence type="ECO:0000256" key="2">
    <source>
        <dbReference type="ARBA" id="ARBA00022898"/>
    </source>
</evidence>
<dbReference type="Proteomes" id="UP000064844">
    <property type="component" value="Chromosome"/>
</dbReference>
<feature type="transmembrane region" description="Helical" evidence="7">
    <location>
        <begin position="239"/>
        <end position="259"/>
    </location>
</feature>
<feature type="transmembrane region" description="Helical" evidence="7">
    <location>
        <begin position="43"/>
        <end position="60"/>
    </location>
</feature>
<dbReference type="CDD" id="cd00430">
    <property type="entry name" value="PLPDE_III_AR"/>
    <property type="match status" value="1"/>
</dbReference>
<keyword evidence="3 4" id="KW-0413">Isomerase</keyword>
<reference evidence="10" key="2">
    <citation type="submission" date="2015-04" db="EMBL/GenBank/DDBJ databases">
        <title>A butyrogenic pathway from the amino acid lysine in a human gut commensal.</title>
        <authorList>
            <person name="de Vos W.M."/>
            <person name="Bui N.T.P."/>
            <person name="Plugge C.M."/>
            <person name="Ritari J."/>
        </authorList>
    </citation>
    <scope>NUCLEOTIDE SEQUENCE [LARGE SCALE GENOMIC DNA]</scope>
    <source>
        <strain evidence="10">AF211</strain>
    </source>
</reference>
<keyword evidence="7" id="KW-0812">Transmembrane</keyword>
<dbReference type="SMART" id="SM01005">
    <property type="entry name" value="Ala_racemase_C"/>
    <property type="match status" value="1"/>
</dbReference>
<dbReference type="GO" id="GO:0030170">
    <property type="term" value="F:pyridoxal phosphate binding"/>
    <property type="evidence" value="ECO:0007669"/>
    <property type="project" value="UniProtKB-UniRule"/>
</dbReference>
<accession>A0A0S2W491</accession>
<evidence type="ECO:0000256" key="5">
    <source>
        <dbReference type="PIRSR" id="PIRSR600821-50"/>
    </source>
</evidence>
<dbReference type="GO" id="GO:0008784">
    <property type="term" value="F:alanine racemase activity"/>
    <property type="evidence" value="ECO:0007669"/>
    <property type="project" value="UniProtKB-UniRule"/>
</dbReference>
<dbReference type="NCBIfam" id="TIGR00492">
    <property type="entry name" value="alr"/>
    <property type="match status" value="1"/>
</dbReference>
<feature type="transmembrane region" description="Helical" evidence="7">
    <location>
        <begin position="271"/>
        <end position="289"/>
    </location>
</feature>
<gene>
    <name evidence="9" type="ORF">IB211_01762</name>
</gene>
<dbReference type="Pfam" id="PF01757">
    <property type="entry name" value="Acyl_transf_3"/>
    <property type="match status" value="1"/>
</dbReference>
<dbReference type="UniPathway" id="UPA00042">
    <property type="reaction ID" value="UER00497"/>
</dbReference>
<dbReference type="InterPro" id="IPR020622">
    <property type="entry name" value="Ala_racemase_pyridoxalP-BS"/>
</dbReference>
<dbReference type="Gene3D" id="2.40.37.10">
    <property type="entry name" value="Lyase, Ornithine Decarboxylase, Chain A, domain 1"/>
    <property type="match status" value="1"/>
</dbReference>
<feature type="transmembrane region" description="Helical" evidence="7">
    <location>
        <begin position="80"/>
        <end position="96"/>
    </location>
</feature>
<dbReference type="GO" id="GO:0030632">
    <property type="term" value="P:D-alanine biosynthetic process"/>
    <property type="evidence" value="ECO:0007669"/>
    <property type="project" value="UniProtKB-UniRule"/>
</dbReference>
<feature type="binding site" evidence="4 6">
    <location>
        <position position="458"/>
    </location>
    <ligand>
        <name>substrate</name>
    </ligand>
</feature>
<dbReference type="PANTHER" id="PTHR30511">
    <property type="entry name" value="ALANINE RACEMASE"/>
    <property type="match status" value="1"/>
</dbReference>
<evidence type="ECO:0000256" key="1">
    <source>
        <dbReference type="ARBA" id="ARBA00001933"/>
    </source>
</evidence>
<dbReference type="EMBL" id="CP011307">
    <property type="protein sequence ID" value="ALP94153.1"/>
    <property type="molecule type" value="Genomic_DNA"/>
</dbReference>
<feature type="modified residue" description="N6-(pyridoxal phosphate)lysine" evidence="4 5">
    <location>
        <position position="364"/>
    </location>
</feature>
<comment type="catalytic activity">
    <reaction evidence="4">
        <text>L-alanine = D-alanine</text>
        <dbReference type="Rhea" id="RHEA:20249"/>
        <dbReference type="ChEBI" id="CHEBI:57416"/>
        <dbReference type="ChEBI" id="CHEBI:57972"/>
        <dbReference type="EC" id="5.1.1.1"/>
    </reaction>
</comment>
<dbReference type="InterPro" id="IPR002656">
    <property type="entry name" value="Acyl_transf_3_dom"/>
</dbReference>
<dbReference type="InterPro" id="IPR009006">
    <property type="entry name" value="Ala_racemase/Decarboxylase_C"/>
</dbReference>
<evidence type="ECO:0000256" key="6">
    <source>
        <dbReference type="PIRSR" id="PIRSR600821-52"/>
    </source>
</evidence>
<keyword evidence="2 4" id="KW-0663">Pyridoxal phosphate</keyword>
<dbReference type="KEGG" id="ibu:IB211_01762"/>
<evidence type="ECO:0000259" key="8">
    <source>
        <dbReference type="SMART" id="SM01005"/>
    </source>
</evidence>
<dbReference type="PROSITE" id="PS00395">
    <property type="entry name" value="ALANINE_RACEMASE"/>
    <property type="match status" value="1"/>
</dbReference>
<evidence type="ECO:0000256" key="3">
    <source>
        <dbReference type="ARBA" id="ARBA00023235"/>
    </source>
</evidence>
<comment type="cofactor">
    <cofactor evidence="1 4 5">
        <name>pyridoxal 5'-phosphate</name>
        <dbReference type="ChEBI" id="CHEBI:597326"/>
    </cofactor>
</comment>
<proteinExistence type="inferred from homology"/>
<dbReference type="HAMAP" id="MF_01201">
    <property type="entry name" value="Ala_racemase"/>
    <property type="match status" value="1"/>
</dbReference>
<dbReference type="EC" id="5.1.1.1" evidence="4"/>
<reference evidence="9 10" key="1">
    <citation type="journal article" date="2015" name="Nat. Commun.">
        <title>Production of butyrate from lysine and the Amadori product fructoselysine by a human gut commensal.</title>
        <authorList>
            <person name="Bui T.P."/>
            <person name="Ritari J."/>
            <person name="Boeren S."/>
            <person name="de Waard P."/>
            <person name="Plugge C.M."/>
            <person name="de Vos W.M."/>
        </authorList>
    </citation>
    <scope>NUCLEOTIDE SEQUENCE [LARGE SCALE GENOMIC DNA]</scope>
    <source>
        <strain evidence="9 10">AF211</strain>
    </source>
</reference>
<dbReference type="InterPro" id="IPR011079">
    <property type="entry name" value="Ala_racemase_C"/>
</dbReference>
<feature type="binding site" evidence="4 6">
    <location>
        <position position="630"/>
    </location>
    <ligand>
        <name>substrate</name>
    </ligand>
</feature>
<feature type="active site" description="Proton acceptor; specific for D-alanine" evidence="4">
    <location>
        <position position="364"/>
    </location>
</feature>
<dbReference type="SUPFAM" id="SSF51419">
    <property type="entry name" value="PLP-binding barrel"/>
    <property type="match status" value="1"/>
</dbReference>
<organism evidence="9 10">
    <name type="scientific">Intestinimonas butyriciproducens</name>
    <dbReference type="NCBI Taxonomy" id="1297617"/>
    <lineage>
        <taxon>Bacteria</taxon>
        <taxon>Bacillati</taxon>
        <taxon>Bacillota</taxon>
        <taxon>Clostridia</taxon>
        <taxon>Eubacteriales</taxon>
        <taxon>Intestinimonas</taxon>
    </lineage>
</organism>
<dbReference type="Gene3D" id="3.20.20.10">
    <property type="entry name" value="Alanine racemase"/>
    <property type="match status" value="1"/>
</dbReference>
<dbReference type="STRING" id="1297617.IB211_01762"/>
<sequence length="688" mass="74047">MSRSPRSGGLDWFRLPAALLVVANHTSPLLAFSPEADHVLTQILARVAVPFFLTVSGYFLLPKAEREGRRAVCPFLRRTLLLYLCATLFYLPLQLYKGHRPGLLGALRDLVFDGTFYHLWYFPALLVGLSLVCLLPRRARWPVSALLYLMGLLGDSYYALAAAFPPLRICYDVLFHIFDQTRNGLFLAPLFLVLGGALAHRPSTRNRSARLAALIGALLLLLAEGRMVFSLALARYSTMYLSLPLVLWLLFRFLQSLDLPPRPGLRPLSTAVYLLHPWLIVALRGFAHLTGLTTLLMDNDFLHFLAVACLSLAAGALFCRFLRPRPSPAPACCWAEIDLSALRHNLGALRARIPPECALMAVVKADGYGHGAVQIARFCAGEGVGAFAVATVNEGATLRRAGIKGDILVLGRTFPPEFSEAHRRNLILTVADPVHAEELAAFGKSLRLHVAVDTGMHRLGFPSSEVDAVAAVYRAPRLRAEGLFTHLCAADSDTPSDRAFTHSQIDAFFALAANLKARGIDPGVLHIQASAGIYSCPALPCSLVRPGLALYGVGSSGLRPVLTLKCRVAAIHVLAPGDTAGYGRTFTASRPTRLAVLSIGYADGFPRALGGRGHALIAGKSAPIVGRVCMDQTLCDVTAIPAAVPGCEAVLIGSGLDAAAVAGAAETIPNELLSRLGVRVQRVYRMLS</sequence>
<evidence type="ECO:0000256" key="4">
    <source>
        <dbReference type="HAMAP-Rule" id="MF_01201"/>
    </source>
</evidence>
<dbReference type="PATRIC" id="fig|1297617.4.peg.1810"/>
<keyword evidence="7" id="KW-0472">Membrane</keyword>
<feature type="active site" description="Proton acceptor; specific for L-alanine" evidence="4">
    <location>
        <position position="582"/>
    </location>
</feature>
<dbReference type="RefSeq" id="WP_058117774.1">
    <property type="nucleotide sequence ID" value="NZ_CP011307.1"/>
</dbReference>
<comment type="function">
    <text evidence="4">Catalyzes the interconversion of L-alanine and D-alanine. May also act on other amino acids.</text>
</comment>
<dbReference type="GO" id="GO:0016747">
    <property type="term" value="F:acyltransferase activity, transferring groups other than amino-acyl groups"/>
    <property type="evidence" value="ECO:0007669"/>
    <property type="project" value="InterPro"/>
</dbReference>
<evidence type="ECO:0000313" key="10">
    <source>
        <dbReference type="Proteomes" id="UP000064844"/>
    </source>
</evidence>
<dbReference type="eggNOG" id="COG0787">
    <property type="taxonomic scope" value="Bacteria"/>
</dbReference>
<dbReference type="PANTHER" id="PTHR30511:SF0">
    <property type="entry name" value="ALANINE RACEMASE, CATABOLIC-RELATED"/>
    <property type="match status" value="1"/>
</dbReference>
<keyword evidence="10" id="KW-1185">Reference proteome</keyword>
<comment type="pathway">
    <text evidence="4">Amino-acid biosynthesis; D-alanine biosynthesis; D-alanine from L-alanine: step 1/1.</text>
</comment>
<evidence type="ECO:0000313" key="9">
    <source>
        <dbReference type="EMBL" id="ALP94153.1"/>
    </source>
</evidence>
<protein>
    <recommendedName>
        <fullName evidence="4">Alanine racemase</fullName>
        <ecNumber evidence="4">5.1.1.1</ecNumber>
    </recommendedName>
</protein>
<name>A0A0S2W491_9FIRM</name>
<dbReference type="GO" id="GO:0005829">
    <property type="term" value="C:cytosol"/>
    <property type="evidence" value="ECO:0007669"/>
    <property type="project" value="TreeGrafter"/>
</dbReference>
<feature type="transmembrane region" description="Helical" evidence="7">
    <location>
        <begin position="146"/>
        <end position="164"/>
    </location>
</feature>
<dbReference type="InterPro" id="IPR000821">
    <property type="entry name" value="Ala_racemase"/>
</dbReference>
<feature type="transmembrane region" description="Helical" evidence="7">
    <location>
        <begin position="184"/>
        <end position="199"/>
    </location>
</feature>
<feature type="transmembrane region" description="Helical" evidence="7">
    <location>
        <begin position="301"/>
        <end position="319"/>
    </location>
</feature>
<comment type="similarity">
    <text evidence="4">Belongs to the alanine racemase family.</text>
</comment>
<dbReference type="Pfam" id="PF00842">
    <property type="entry name" value="Ala_racemase_C"/>
    <property type="match status" value="1"/>
</dbReference>
<dbReference type="InterPro" id="IPR001608">
    <property type="entry name" value="Ala_racemase_N"/>
</dbReference>
<keyword evidence="7" id="KW-1133">Transmembrane helix</keyword>
<feature type="domain" description="Alanine racemase C-terminal" evidence="8">
    <location>
        <begin position="561"/>
        <end position="685"/>
    </location>
</feature>